<dbReference type="EMBL" id="JBHMBH010000044">
    <property type="protein sequence ID" value="MFB9716307.1"/>
    <property type="molecule type" value="Genomic_DNA"/>
</dbReference>
<dbReference type="SMART" id="SM00382">
    <property type="entry name" value="AAA"/>
    <property type="match status" value="1"/>
</dbReference>
<dbReference type="InterPro" id="IPR003959">
    <property type="entry name" value="ATPase_AAA_core"/>
</dbReference>
<evidence type="ECO:0000313" key="2">
    <source>
        <dbReference type="EMBL" id="MFB9716307.1"/>
    </source>
</evidence>
<dbReference type="InterPro" id="IPR003593">
    <property type="entry name" value="AAA+_ATPase"/>
</dbReference>
<gene>
    <name evidence="2" type="ORF">ACFFPI_19590</name>
</gene>
<dbReference type="InterPro" id="IPR027417">
    <property type="entry name" value="P-loop_NTPase"/>
</dbReference>
<accession>A0ABV5UVU0</accession>
<feature type="domain" description="AAA+ ATPase" evidence="1">
    <location>
        <begin position="119"/>
        <end position="251"/>
    </location>
</feature>
<dbReference type="InterPro" id="IPR050168">
    <property type="entry name" value="AAA_ATPase_domain"/>
</dbReference>
<dbReference type="PANTHER" id="PTHR23077">
    <property type="entry name" value="AAA-FAMILY ATPASE"/>
    <property type="match status" value="1"/>
</dbReference>
<protein>
    <submittedName>
        <fullName evidence="2">AAA family ATPase</fullName>
    </submittedName>
</protein>
<dbReference type="PANTHER" id="PTHR23077:SF198">
    <property type="entry name" value="ATP-DEPENDENT ZINC METALLOPROTEASE FTSH"/>
    <property type="match status" value="1"/>
</dbReference>
<name>A0ABV5UVU0_9MICC</name>
<dbReference type="Proteomes" id="UP001589536">
    <property type="component" value="Unassembled WGS sequence"/>
</dbReference>
<evidence type="ECO:0000313" key="3">
    <source>
        <dbReference type="Proteomes" id="UP001589536"/>
    </source>
</evidence>
<reference evidence="2 3" key="1">
    <citation type="submission" date="2024-09" db="EMBL/GenBank/DDBJ databases">
        <authorList>
            <person name="Sun Q."/>
            <person name="Mori K."/>
        </authorList>
    </citation>
    <scope>NUCLEOTIDE SEQUENCE [LARGE SCALE GENOMIC DNA]</scope>
    <source>
        <strain evidence="2 3">JCM 13519</strain>
    </source>
</reference>
<organism evidence="2 3">
    <name type="scientific">Arthrobacter methylotrophus</name>
    <dbReference type="NCBI Taxonomy" id="121291"/>
    <lineage>
        <taxon>Bacteria</taxon>
        <taxon>Bacillati</taxon>
        <taxon>Actinomycetota</taxon>
        <taxon>Actinomycetes</taxon>
        <taxon>Micrococcales</taxon>
        <taxon>Micrococcaceae</taxon>
        <taxon>Arthrobacter</taxon>
    </lineage>
</organism>
<comment type="caution">
    <text evidence="2">The sequence shown here is derived from an EMBL/GenBank/DDBJ whole genome shotgun (WGS) entry which is preliminary data.</text>
</comment>
<dbReference type="SUPFAM" id="SSF52540">
    <property type="entry name" value="P-loop containing nucleoside triphosphate hydrolases"/>
    <property type="match status" value="1"/>
</dbReference>
<dbReference type="Pfam" id="PF00004">
    <property type="entry name" value="AAA"/>
    <property type="match status" value="1"/>
</dbReference>
<evidence type="ECO:0000259" key="1">
    <source>
        <dbReference type="SMART" id="SM00382"/>
    </source>
</evidence>
<dbReference type="CDD" id="cd19481">
    <property type="entry name" value="RecA-like_protease"/>
    <property type="match status" value="1"/>
</dbReference>
<dbReference type="Gene3D" id="3.40.50.300">
    <property type="entry name" value="P-loop containing nucleotide triphosphate hydrolases"/>
    <property type="match status" value="1"/>
</dbReference>
<keyword evidence="3" id="KW-1185">Reference proteome</keyword>
<sequence>MPGPSDQVKALLRAHASGDEDLFYSVALQLAAQSARRGHSKVALELRDLIDKSRSKQVPRGQPTPIGSPRGELSELLAITYPDEGLSQMVLSDEISATLGRVIHEQRQSDQLLRHGFVPAHRLLLTGSPGTGKSLTAAALAHELSLPLMTIRLDGVMSRFLGESASKLRLIFDEVARRRAVYLFDEFDALGSDRGATNDIGEARRILNSFLLFLDEAPSESVLIAATNHMSLLDPALFRRFDALVRYALPGRAQAVSVIRRRLASMDSSQINWNAVASETHDLSHADLVKAAERAAKDAILAGGSTIDTPLLLSALAARRKPSID</sequence>
<proteinExistence type="predicted"/>